<dbReference type="Gene3D" id="2.60.40.640">
    <property type="match status" value="1"/>
</dbReference>
<evidence type="ECO:0000313" key="2">
    <source>
        <dbReference type="Proteomes" id="UP000696485"/>
    </source>
</evidence>
<comment type="caution">
    <text evidence="1">The sequence shown here is derived from an EMBL/GenBank/DDBJ whole genome shotgun (WGS) entry which is preliminary data.</text>
</comment>
<gene>
    <name evidence="1" type="ORF">BG006_003774</name>
</gene>
<feature type="non-terminal residue" evidence="1">
    <location>
        <position position="219"/>
    </location>
</feature>
<name>A0A9P5VN25_9FUNG</name>
<evidence type="ECO:0008006" key="3">
    <source>
        <dbReference type="Google" id="ProtNLM"/>
    </source>
</evidence>
<organism evidence="1 2">
    <name type="scientific">Podila minutissima</name>
    <dbReference type="NCBI Taxonomy" id="64525"/>
    <lineage>
        <taxon>Eukaryota</taxon>
        <taxon>Fungi</taxon>
        <taxon>Fungi incertae sedis</taxon>
        <taxon>Mucoromycota</taxon>
        <taxon>Mortierellomycotina</taxon>
        <taxon>Mortierellomycetes</taxon>
        <taxon>Mortierellales</taxon>
        <taxon>Mortierellaceae</taxon>
        <taxon>Podila</taxon>
    </lineage>
</organism>
<protein>
    <recommendedName>
        <fullName evidence="3">Arrestin-like N-terminal domain-containing protein</fullName>
    </recommendedName>
</protein>
<proteinExistence type="predicted"/>
<dbReference type="AlphaFoldDB" id="A0A9P5VN25"/>
<dbReference type="Proteomes" id="UP000696485">
    <property type="component" value="Unassembled WGS sequence"/>
</dbReference>
<keyword evidence="2" id="KW-1185">Reference proteome</keyword>
<dbReference type="EMBL" id="JAAAUY010000209">
    <property type="protein sequence ID" value="KAF9333325.1"/>
    <property type="molecule type" value="Genomic_DNA"/>
</dbReference>
<accession>A0A9P5VN25</accession>
<sequence length="219" mass="24097">MSFDWPVLRPLRFVAKSRLGDTHTTTTKASSYISSRGFMLQPAAGRRLARSHYGPGTIFQGQVSLHLLKAIPSPCQLRIVLTCHQTITPTQDNLTASSPTSSKSTTPLFKVEHILVDNEALAAKRHLFHFSIKFPMCNFAPSFKDENGRSVVYSAKALLTFETQPTKPCKAELSSPELEISYLPLVPASIPRSEVVENAQMVDPTTNQVNISATVDSPQ</sequence>
<evidence type="ECO:0000313" key="1">
    <source>
        <dbReference type="EMBL" id="KAF9333325.1"/>
    </source>
</evidence>
<dbReference type="InterPro" id="IPR014752">
    <property type="entry name" value="Arrestin-like_C"/>
</dbReference>
<reference evidence="1" key="1">
    <citation type="journal article" date="2020" name="Fungal Divers.">
        <title>Resolving the Mortierellaceae phylogeny through synthesis of multi-gene phylogenetics and phylogenomics.</title>
        <authorList>
            <person name="Vandepol N."/>
            <person name="Liber J."/>
            <person name="Desiro A."/>
            <person name="Na H."/>
            <person name="Kennedy M."/>
            <person name="Barry K."/>
            <person name="Grigoriev I.V."/>
            <person name="Miller A.N."/>
            <person name="O'Donnell K."/>
            <person name="Stajich J.E."/>
            <person name="Bonito G."/>
        </authorList>
    </citation>
    <scope>NUCLEOTIDE SEQUENCE</scope>
    <source>
        <strain evidence="1">NVP1</strain>
    </source>
</reference>